<name>A0A0A2UYK1_9BACI</name>
<evidence type="ECO:0000313" key="3">
    <source>
        <dbReference type="Proteomes" id="UP000030153"/>
    </source>
</evidence>
<dbReference type="eggNOG" id="COG4927">
    <property type="taxonomic scope" value="Bacteria"/>
</dbReference>
<dbReference type="InterPro" id="IPR047794">
    <property type="entry name" value="C45_proenzyme-like"/>
</dbReference>
<reference evidence="2 3" key="1">
    <citation type="submission" date="2013-08" db="EMBL/GenBank/DDBJ databases">
        <title>Genome of Pontibacillus chungwhensis.</title>
        <authorList>
            <person name="Wang Q."/>
            <person name="Wang G."/>
        </authorList>
    </citation>
    <scope>NUCLEOTIDE SEQUENCE [LARGE SCALE GENOMIC DNA]</scope>
    <source>
        <strain evidence="2 3">BH030062</strain>
    </source>
</reference>
<evidence type="ECO:0000313" key="2">
    <source>
        <dbReference type="EMBL" id="KGP91828.1"/>
    </source>
</evidence>
<dbReference type="CDD" id="cd01935">
    <property type="entry name" value="Ntn_CGH_like"/>
    <property type="match status" value="1"/>
</dbReference>
<dbReference type="AlphaFoldDB" id="A0A0A2UYK1"/>
<feature type="domain" description="Peptidase C45 hydrolase" evidence="1">
    <location>
        <begin position="100"/>
        <end position="307"/>
    </location>
</feature>
<dbReference type="OrthoDB" id="8617387at2"/>
<dbReference type="PANTHER" id="PTHR34180:SF1">
    <property type="entry name" value="BETA-ALANYL-DOPAMINE_CARCININE HYDROLASE"/>
    <property type="match status" value="1"/>
</dbReference>
<organism evidence="2 3">
    <name type="scientific">Pontibacillus chungwhensis BH030062</name>
    <dbReference type="NCBI Taxonomy" id="1385513"/>
    <lineage>
        <taxon>Bacteria</taxon>
        <taxon>Bacillati</taxon>
        <taxon>Bacillota</taxon>
        <taxon>Bacilli</taxon>
        <taxon>Bacillales</taxon>
        <taxon>Bacillaceae</taxon>
        <taxon>Pontibacillus</taxon>
    </lineage>
</organism>
<dbReference type="InterPro" id="IPR029055">
    <property type="entry name" value="Ntn_hydrolases_N"/>
</dbReference>
<dbReference type="InterPro" id="IPR047801">
    <property type="entry name" value="Peptidase_C45"/>
</dbReference>
<dbReference type="NCBIfam" id="NF040521">
    <property type="entry name" value="C45_proenzyme"/>
    <property type="match status" value="1"/>
</dbReference>
<dbReference type="RefSeq" id="WP_036781894.1">
    <property type="nucleotide sequence ID" value="NZ_AVBG01000004.1"/>
</dbReference>
<dbReference type="EMBL" id="AVBG01000004">
    <property type="protein sequence ID" value="KGP91828.1"/>
    <property type="molecule type" value="Genomic_DNA"/>
</dbReference>
<dbReference type="PANTHER" id="PTHR34180">
    <property type="entry name" value="PEPTIDASE C45"/>
    <property type="match status" value="1"/>
</dbReference>
<dbReference type="Gene3D" id="3.60.60.10">
    <property type="entry name" value="Penicillin V Acylase, Chain A"/>
    <property type="match status" value="1"/>
</dbReference>
<dbReference type="Pfam" id="PF03417">
    <property type="entry name" value="AAT"/>
    <property type="match status" value="1"/>
</dbReference>
<dbReference type="SUPFAM" id="SSF56235">
    <property type="entry name" value="N-terminal nucleophile aminohydrolases (Ntn hydrolases)"/>
    <property type="match status" value="1"/>
</dbReference>
<dbReference type="Proteomes" id="UP000030153">
    <property type="component" value="Unassembled WGS sequence"/>
</dbReference>
<comment type="caution">
    <text evidence="2">The sequence shown here is derived from an EMBL/GenBank/DDBJ whole genome shotgun (WGS) entry which is preliminary data.</text>
</comment>
<dbReference type="STRING" id="1385513.N780_15815"/>
<evidence type="ECO:0000259" key="1">
    <source>
        <dbReference type="Pfam" id="PF03417"/>
    </source>
</evidence>
<proteinExistence type="predicted"/>
<sequence>MNAFNVDVIQMKKNHHSIGARTAELLKERGKIEMLESITKDSIDYESMEDVFSQFAPHLLEELEGFGEMQQIPAKKAAALFSGYDVPRVVSMGCTAYGTNSFYVRNYDFSPDFYDGIFSIIKPDQGFASAGYNLQGIGRHDGVNEKGVVVGLHFVSNTHYAKGISAWTTVRIILDTCSSVEEAINLLKDIPHAACYNFSLGDPGNFAVVEASPKGVSIRRDKEFLSCFNNFKQPNMKDKNRSSIEGSLKREHYLQRYEKETLSREELFQMFSDPASPLFFTKYDDLFGTLHTFSYSFQESRIVTTIARGAKGLDFRFPDWLNGEDVKVQRLYGAIEM</sequence>
<keyword evidence="3" id="KW-1185">Reference proteome</keyword>
<accession>A0A0A2UYK1</accession>
<gene>
    <name evidence="2" type="ORF">N780_15815</name>
</gene>
<protein>
    <submittedName>
        <fullName evidence="2">Peptidase C45</fullName>
    </submittedName>
</protein>
<dbReference type="InterPro" id="IPR005079">
    <property type="entry name" value="Peptidase_C45_hydrolase"/>
</dbReference>